<dbReference type="InterPro" id="IPR050639">
    <property type="entry name" value="SSR_resolvase"/>
</dbReference>
<dbReference type="SUPFAM" id="SSF53041">
    <property type="entry name" value="Resolvase-like"/>
    <property type="match status" value="1"/>
</dbReference>
<dbReference type="AlphaFoldDB" id="B0T7K2"/>
<dbReference type="KEGG" id="cak:Caul_0607"/>
<gene>
    <name evidence="2" type="ordered locus">Caul_0607</name>
</gene>
<evidence type="ECO:0000313" key="2">
    <source>
        <dbReference type="EMBL" id="ABZ69740.1"/>
    </source>
</evidence>
<dbReference type="PANTHER" id="PTHR30461">
    <property type="entry name" value="DNA-INVERTASE FROM LAMBDOID PROPHAGE"/>
    <property type="match status" value="1"/>
</dbReference>
<dbReference type="OrthoDB" id="7735915at2"/>
<name>B0T7K2_CAUSK</name>
<sequence>MDHKTAASRGTIVAAQYVRMSTEHQRYSLENQMAALGVYALNHDIKIVKTYRDHGRSGVTLKKRPGLQSLLSDVMATRAPFSAVLVLDVSRWGRFQDTDEVFRRVSAADIVRESRRDMRDEVVVSMRLRRLQCLGQGAVIMPKRPTAKLHLLASGLD</sequence>
<dbReference type="GO" id="GO:0000150">
    <property type="term" value="F:DNA strand exchange activity"/>
    <property type="evidence" value="ECO:0007669"/>
    <property type="project" value="InterPro"/>
</dbReference>
<reference evidence="2" key="1">
    <citation type="submission" date="2008-01" db="EMBL/GenBank/DDBJ databases">
        <title>Complete sequence of chromosome of Caulobacter sp. K31.</title>
        <authorList>
            <consortium name="US DOE Joint Genome Institute"/>
            <person name="Copeland A."/>
            <person name="Lucas S."/>
            <person name="Lapidus A."/>
            <person name="Barry K."/>
            <person name="Glavina del Rio T."/>
            <person name="Dalin E."/>
            <person name="Tice H."/>
            <person name="Pitluck S."/>
            <person name="Bruce D."/>
            <person name="Goodwin L."/>
            <person name="Thompson L.S."/>
            <person name="Brettin T."/>
            <person name="Detter J.C."/>
            <person name="Han C."/>
            <person name="Schmutz J."/>
            <person name="Larimer F."/>
            <person name="Land M."/>
            <person name="Hauser L."/>
            <person name="Kyrpides N."/>
            <person name="Kim E."/>
            <person name="Stephens C."/>
            <person name="Richardson P."/>
        </authorList>
    </citation>
    <scope>NUCLEOTIDE SEQUENCE [LARGE SCALE GENOMIC DNA]</scope>
    <source>
        <strain evidence="2">K31</strain>
    </source>
</reference>
<protein>
    <submittedName>
        <fullName evidence="2">Resolvase domain</fullName>
    </submittedName>
</protein>
<dbReference type="EMBL" id="CP000927">
    <property type="protein sequence ID" value="ABZ69740.1"/>
    <property type="molecule type" value="Genomic_DNA"/>
</dbReference>
<dbReference type="InterPro" id="IPR036162">
    <property type="entry name" value="Resolvase-like_N_sf"/>
</dbReference>
<dbReference type="Gene3D" id="3.40.50.1390">
    <property type="entry name" value="Resolvase, N-terminal catalytic domain"/>
    <property type="match status" value="1"/>
</dbReference>
<organism evidence="2">
    <name type="scientific">Caulobacter sp. (strain K31)</name>
    <dbReference type="NCBI Taxonomy" id="366602"/>
    <lineage>
        <taxon>Bacteria</taxon>
        <taxon>Pseudomonadati</taxon>
        <taxon>Pseudomonadota</taxon>
        <taxon>Alphaproteobacteria</taxon>
        <taxon>Caulobacterales</taxon>
        <taxon>Caulobacteraceae</taxon>
        <taxon>Caulobacter</taxon>
    </lineage>
</organism>
<evidence type="ECO:0000259" key="1">
    <source>
        <dbReference type="SMART" id="SM00857"/>
    </source>
</evidence>
<dbReference type="InterPro" id="IPR006119">
    <property type="entry name" value="Resolv_N"/>
</dbReference>
<dbReference type="CDD" id="cd00338">
    <property type="entry name" value="Ser_Recombinase"/>
    <property type="match status" value="1"/>
</dbReference>
<dbReference type="PANTHER" id="PTHR30461:SF23">
    <property type="entry name" value="DNA RECOMBINASE-RELATED"/>
    <property type="match status" value="1"/>
</dbReference>
<proteinExistence type="predicted"/>
<dbReference type="HOGENOM" id="CLU_1674748_0_0_5"/>
<dbReference type="Pfam" id="PF00239">
    <property type="entry name" value="Resolvase"/>
    <property type="match status" value="1"/>
</dbReference>
<dbReference type="eggNOG" id="COG1961">
    <property type="taxonomic scope" value="Bacteria"/>
</dbReference>
<dbReference type="SMART" id="SM00857">
    <property type="entry name" value="Resolvase"/>
    <property type="match status" value="1"/>
</dbReference>
<dbReference type="GO" id="GO:0003677">
    <property type="term" value="F:DNA binding"/>
    <property type="evidence" value="ECO:0007669"/>
    <property type="project" value="InterPro"/>
</dbReference>
<feature type="domain" description="Resolvase/invertase-type recombinase catalytic" evidence="1">
    <location>
        <begin position="14"/>
        <end position="139"/>
    </location>
</feature>
<accession>B0T7K2</accession>